<feature type="transmembrane region" description="Helical" evidence="2">
    <location>
        <begin position="329"/>
        <end position="345"/>
    </location>
</feature>
<evidence type="ECO:0000256" key="1">
    <source>
        <dbReference type="SAM" id="MobiDB-lite"/>
    </source>
</evidence>
<feature type="compositionally biased region" description="Basic and acidic residues" evidence="1">
    <location>
        <begin position="206"/>
        <end position="216"/>
    </location>
</feature>
<keyword evidence="2" id="KW-1133">Transmembrane helix</keyword>
<evidence type="ECO:0000313" key="4">
    <source>
        <dbReference type="Proteomes" id="UP001054902"/>
    </source>
</evidence>
<protein>
    <submittedName>
        <fullName evidence="3">Uncharacterized protein</fullName>
    </submittedName>
</protein>
<feature type="region of interest" description="Disordered" evidence="1">
    <location>
        <begin position="206"/>
        <end position="242"/>
    </location>
</feature>
<keyword evidence="4" id="KW-1185">Reference proteome</keyword>
<feature type="transmembrane region" description="Helical" evidence="2">
    <location>
        <begin position="535"/>
        <end position="557"/>
    </location>
</feature>
<dbReference type="EMBL" id="BLLK01000027">
    <property type="protein sequence ID" value="GFH48458.1"/>
    <property type="molecule type" value="Genomic_DNA"/>
</dbReference>
<dbReference type="AlphaFoldDB" id="A0AAD3CM52"/>
<feature type="transmembrane region" description="Helical" evidence="2">
    <location>
        <begin position="404"/>
        <end position="421"/>
    </location>
</feature>
<evidence type="ECO:0000256" key="2">
    <source>
        <dbReference type="SAM" id="Phobius"/>
    </source>
</evidence>
<evidence type="ECO:0000313" key="3">
    <source>
        <dbReference type="EMBL" id="GFH48458.1"/>
    </source>
</evidence>
<proteinExistence type="predicted"/>
<organism evidence="3 4">
    <name type="scientific">Chaetoceros tenuissimus</name>
    <dbReference type="NCBI Taxonomy" id="426638"/>
    <lineage>
        <taxon>Eukaryota</taxon>
        <taxon>Sar</taxon>
        <taxon>Stramenopiles</taxon>
        <taxon>Ochrophyta</taxon>
        <taxon>Bacillariophyta</taxon>
        <taxon>Coscinodiscophyceae</taxon>
        <taxon>Chaetocerotophycidae</taxon>
        <taxon>Chaetocerotales</taxon>
        <taxon>Chaetocerotaceae</taxon>
        <taxon>Chaetoceros</taxon>
    </lineage>
</organism>
<keyword evidence="2" id="KW-0472">Membrane</keyword>
<sequence length="611" mass="67157">MAESLEKSDALSSSAASDEAISTDFAAKAKADAEKSEAMEAEAVALGAKSKADEAIFEQDVAKEEYYEAKALREEGKANGLYEDAAVSEKIYQEDMEKVLAETSEAAEEIGKTESDAAVTGMCEVIPLLDIVCDVVGGVAAIGFESHASELTAKSVIDAGTAAATKETENGMIAEADAMQGEAEKDADTTLKNAADAEKYEALAQTEKEEAKKDEEQSAELMEQSRTEESMSDIKGSSAEEEEAGAATQWSKFIEEASEAFFDAVISFFAALFFFGKNMLNIITEVVVPGAIKLVAFVPSTFIDKHGAPIQNRTHWMSNMWRVLPRKELSYASLHFLALTIATVMDGTNFAQFNELSSLHKGNVIIAAAIKAAMVQSAALVAIYRMSRKNDSRLYSSLDHVKPFFTFLAYFVMELCILKVIANMLGVDLFTYGKCTGMTKWLLFVTLAVAIFGSTYSIILLEKDFGTTESNDSIQEEESTEVSQLLKKATDSLYTKNDEEKSLEPSSSKEEVQARSRTQQSQLSRFDQFLNDLQLPFEILVVVTMLAILKPVCHILLQLLPQMSKNTNKIFHLAEILATVIVIAMIWKFVFSKRVPSHVRVWTGQAFFIHQ</sequence>
<comment type="caution">
    <text evidence="3">The sequence shown here is derived from an EMBL/GenBank/DDBJ whole genome shotgun (WGS) entry which is preliminary data.</text>
</comment>
<feature type="transmembrane region" description="Helical" evidence="2">
    <location>
        <begin position="365"/>
        <end position="384"/>
    </location>
</feature>
<feature type="transmembrane region" description="Helical" evidence="2">
    <location>
        <begin position="569"/>
        <end position="590"/>
    </location>
</feature>
<keyword evidence="2" id="KW-0812">Transmembrane</keyword>
<feature type="transmembrane region" description="Helical" evidence="2">
    <location>
        <begin position="282"/>
        <end position="303"/>
    </location>
</feature>
<feature type="region of interest" description="Disordered" evidence="1">
    <location>
        <begin position="1"/>
        <end position="20"/>
    </location>
</feature>
<dbReference type="Proteomes" id="UP001054902">
    <property type="component" value="Unassembled WGS sequence"/>
</dbReference>
<name>A0AAD3CM52_9STRA</name>
<gene>
    <name evidence="3" type="ORF">CTEN210_04934</name>
</gene>
<reference evidence="3 4" key="1">
    <citation type="journal article" date="2021" name="Sci. Rep.">
        <title>The genome of the diatom Chaetoceros tenuissimus carries an ancient integrated fragment of an extant virus.</title>
        <authorList>
            <person name="Hongo Y."/>
            <person name="Kimura K."/>
            <person name="Takaki Y."/>
            <person name="Yoshida Y."/>
            <person name="Baba S."/>
            <person name="Kobayashi G."/>
            <person name="Nagasaki K."/>
            <person name="Hano T."/>
            <person name="Tomaru Y."/>
        </authorList>
    </citation>
    <scope>NUCLEOTIDE SEQUENCE [LARGE SCALE GENOMIC DNA]</scope>
    <source>
        <strain evidence="3 4">NIES-3715</strain>
    </source>
</reference>
<feature type="compositionally biased region" description="Low complexity" evidence="1">
    <location>
        <begin position="10"/>
        <end position="20"/>
    </location>
</feature>
<accession>A0AAD3CM52</accession>
<feature type="transmembrane region" description="Helical" evidence="2">
    <location>
        <begin position="441"/>
        <end position="461"/>
    </location>
</feature>